<evidence type="ECO:0008006" key="4">
    <source>
        <dbReference type="Google" id="ProtNLM"/>
    </source>
</evidence>
<feature type="compositionally biased region" description="Low complexity" evidence="1">
    <location>
        <begin position="509"/>
        <end position="528"/>
    </location>
</feature>
<name>A0A232F652_9HYME</name>
<organism evidence="2 3">
    <name type="scientific">Trichomalopsis sarcophagae</name>
    <dbReference type="NCBI Taxonomy" id="543379"/>
    <lineage>
        <taxon>Eukaryota</taxon>
        <taxon>Metazoa</taxon>
        <taxon>Ecdysozoa</taxon>
        <taxon>Arthropoda</taxon>
        <taxon>Hexapoda</taxon>
        <taxon>Insecta</taxon>
        <taxon>Pterygota</taxon>
        <taxon>Neoptera</taxon>
        <taxon>Endopterygota</taxon>
        <taxon>Hymenoptera</taxon>
        <taxon>Apocrita</taxon>
        <taxon>Proctotrupomorpha</taxon>
        <taxon>Chalcidoidea</taxon>
        <taxon>Pteromalidae</taxon>
        <taxon>Pteromalinae</taxon>
        <taxon>Trichomalopsis</taxon>
    </lineage>
</organism>
<gene>
    <name evidence="2" type="ORF">TSAR_001731</name>
</gene>
<dbReference type="Proteomes" id="UP000215335">
    <property type="component" value="Unassembled WGS sequence"/>
</dbReference>
<reference evidence="2 3" key="1">
    <citation type="journal article" date="2017" name="Curr. Biol.">
        <title>The Evolution of Venom by Co-option of Single-Copy Genes.</title>
        <authorList>
            <person name="Martinson E.O."/>
            <person name="Mrinalini"/>
            <person name="Kelkar Y.D."/>
            <person name="Chang C.H."/>
            <person name="Werren J.H."/>
        </authorList>
    </citation>
    <scope>NUCLEOTIDE SEQUENCE [LARGE SCALE GENOMIC DNA]</scope>
    <source>
        <strain evidence="2 3">Alberta</strain>
        <tissue evidence="2">Whole body</tissue>
    </source>
</reference>
<comment type="caution">
    <text evidence="2">The sequence shown here is derived from an EMBL/GenBank/DDBJ whole genome shotgun (WGS) entry which is preliminary data.</text>
</comment>
<protein>
    <recommendedName>
        <fullName evidence="4">Regulatory protein zeste</fullName>
    </recommendedName>
</protein>
<evidence type="ECO:0000313" key="2">
    <source>
        <dbReference type="EMBL" id="OXU25953.1"/>
    </source>
</evidence>
<dbReference type="AlphaFoldDB" id="A0A232F652"/>
<dbReference type="EMBL" id="NNAY01000913">
    <property type="protein sequence ID" value="OXU25953.1"/>
    <property type="molecule type" value="Genomic_DNA"/>
</dbReference>
<keyword evidence="3" id="KW-1185">Reference proteome</keyword>
<feature type="region of interest" description="Disordered" evidence="1">
    <location>
        <begin position="250"/>
        <end position="280"/>
    </location>
</feature>
<evidence type="ECO:0000313" key="3">
    <source>
        <dbReference type="Proteomes" id="UP000215335"/>
    </source>
</evidence>
<sequence>MPPEGNAEFGKDRLTIGTEQKRYLITYMQTHSFFARRQIPKLSPNGHQKFKNMWKQLTLKSNEIGPAIKDEAQWIKAKGKVNAFFKIYNKTGNNKPEGEVPEQDLQIANIFGKYGTGMAVTQELGFMHIQTKKSKTVEHISKELAGFNNHYDLKSNVRPTNLQPHFLVQSMTRYYSSNTFKFMSCVNFMKTIIQEINNRGKPKDEVSWVRSNPSNENFTGPFSSVTANYKATSKEANPNYSPASITTPVFKEQPNPSNDNFTAPLSSVASNNKPTSKEANSNYLPASITVSDFTETKLNRNNKPKGEVPEQDLQIVNIFGKHGTGMAVTHELGFMHIQTKKSKTAEDISKELAGFNNHYDLQYHDVISNKENNVNAINFTTKTDNPTSNEHSNPLNENFTGPSSVTANYRATSMEANPNYSPASITTPVFNEHLTHQMTISLDLFLQLHQMTNQHQRKLIIIIRQHPLQHLILQKPNLIINYLYPFYNVYLNVHTQALNINVPTSTDVSSCEQSSKQQPSQSQKNSSQMNLDEEYFNRIMNNLSEDEISDEAITNESTSSINVQQSRGWILAQSQTCNG</sequence>
<feature type="compositionally biased region" description="Polar residues" evidence="1">
    <location>
        <begin position="254"/>
        <end position="280"/>
    </location>
</feature>
<proteinExistence type="predicted"/>
<accession>A0A232F652</accession>
<feature type="region of interest" description="Disordered" evidence="1">
    <location>
        <begin position="505"/>
        <end position="530"/>
    </location>
</feature>
<feature type="region of interest" description="Disordered" evidence="1">
    <location>
        <begin position="383"/>
        <end position="402"/>
    </location>
</feature>
<evidence type="ECO:0000256" key="1">
    <source>
        <dbReference type="SAM" id="MobiDB-lite"/>
    </source>
</evidence>